<comment type="caution">
    <text evidence="2">The sequence shown here is derived from an EMBL/GenBank/DDBJ whole genome shotgun (WGS) entry which is preliminary data.</text>
</comment>
<accession>C4WNC4</accession>
<evidence type="ECO:0000256" key="1">
    <source>
        <dbReference type="SAM" id="MobiDB-lite"/>
    </source>
</evidence>
<evidence type="ECO:0000313" key="2">
    <source>
        <dbReference type="EMBL" id="EEQ93879.1"/>
    </source>
</evidence>
<dbReference type="EMBL" id="ACQA01000002">
    <property type="protein sequence ID" value="EEQ93879.1"/>
    <property type="molecule type" value="Genomic_DNA"/>
</dbReference>
<sequence>MSMWQFMAAVDGYVKANSTDDGGLSQKEKDELWEWVSEG</sequence>
<dbReference type="HOGENOM" id="CLU_218787_0_0_5"/>
<dbReference type="Proteomes" id="UP000004386">
    <property type="component" value="Unassembled WGS sequence"/>
</dbReference>
<dbReference type="AlphaFoldDB" id="C4WNC4"/>
<evidence type="ECO:0000313" key="3">
    <source>
        <dbReference type="Proteomes" id="UP000004386"/>
    </source>
</evidence>
<proteinExistence type="predicted"/>
<reference evidence="2 3" key="1">
    <citation type="submission" date="2009-05" db="EMBL/GenBank/DDBJ databases">
        <authorList>
            <person name="Setubal J.C."/>
            <person name="Boyle S."/>
            <person name="Crasta O.R."/>
            <person name="Gillespie J.J."/>
            <person name="Kenyon R.W."/>
            <person name="Lu J."/>
            <person name="Mane S."/>
            <person name="Nagrani S."/>
            <person name="Shallom J.M."/>
            <person name="Shallom S."/>
            <person name="Shukla M."/>
            <person name="Snyder E.E."/>
            <person name="Sobral B.W."/>
            <person name="Wattam A.R."/>
            <person name="Will R."/>
            <person name="Williams K."/>
            <person name="Yoo H."/>
            <person name="Munk C."/>
            <person name="Tapia R."/>
            <person name="Green L."/>
            <person name="Rogers Y."/>
            <person name="Detter J.C."/>
            <person name="Bruce D."/>
            <person name="Brettin T.S."/>
            <person name="Tsolis R."/>
        </authorList>
    </citation>
    <scope>NUCLEOTIDE SEQUENCE [LARGE SCALE GENOMIC DNA]</scope>
    <source>
        <strain evidence="2 3">LMG 3301</strain>
    </source>
</reference>
<organism evidence="2 3">
    <name type="scientific">Brucella intermedia LMG 3301</name>
    <dbReference type="NCBI Taxonomy" id="641118"/>
    <lineage>
        <taxon>Bacteria</taxon>
        <taxon>Pseudomonadati</taxon>
        <taxon>Pseudomonadota</taxon>
        <taxon>Alphaproteobacteria</taxon>
        <taxon>Hyphomicrobiales</taxon>
        <taxon>Brucellaceae</taxon>
        <taxon>Brucella/Ochrobactrum group</taxon>
        <taxon>Brucella</taxon>
    </lineage>
</organism>
<protein>
    <submittedName>
        <fullName evidence="2">Uncharacterized protein</fullName>
    </submittedName>
</protein>
<name>C4WNC4_9HYPH</name>
<gene>
    <name evidence="2" type="ORF">OINT_2001068</name>
</gene>
<feature type="region of interest" description="Disordered" evidence="1">
    <location>
        <begin position="16"/>
        <end position="39"/>
    </location>
</feature>